<dbReference type="AlphaFoldDB" id="W3XD83"/>
<feature type="region of interest" description="Disordered" evidence="1">
    <location>
        <begin position="366"/>
        <end position="399"/>
    </location>
</feature>
<dbReference type="RefSeq" id="XP_007832706.1">
    <property type="nucleotide sequence ID" value="XM_007834515.1"/>
</dbReference>
<dbReference type="GeneID" id="19270947"/>
<evidence type="ECO:0000256" key="1">
    <source>
        <dbReference type="SAM" id="MobiDB-lite"/>
    </source>
</evidence>
<name>W3XD83_PESFW</name>
<dbReference type="Proteomes" id="UP000030651">
    <property type="component" value="Unassembled WGS sequence"/>
</dbReference>
<feature type="compositionally biased region" description="Basic and acidic residues" evidence="1">
    <location>
        <begin position="628"/>
        <end position="638"/>
    </location>
</feature>
<feature type="compositionally biased region" description="Basic and acidic residues" evidence="1">
    <location>
        <begin position="389"/>
        <end position="398"/>
    </location>
</feature>
<dbReference type="KEGG" id="pfy:PFICI_05934"/>
<feature type="compositionally biased region" description="Low complexity" evidence="1">
    <location>
        <begin position="102"/>
        <end position="111"/>
    </location>
</feature>
<dbReference type="EMBL" id="KI912111">
    <property type="protein sequence ID" value="ETS84058.1"/>
    <property type="molecule type" value="Genomic_DNA"/>
</dbReference>
<feature type="region of interest" description="Disordered" evidence="1">
    <location>
        <begin position="602"/>
        <end position="638"/>
    </location>
</feature>
<feature type="compositionally biased region" description="Low complexity" evidence="1">
    <location>
        <begin position="121"/>
        <end position="143"/>
    </location>
</feature>
<keyword evidence="3" id="KW-1185">Reference proteome</keyword>
<feature type="compositionally biased region" description="Basic and acidic residues" evidence="1">
    <location>
        <begin position="606"/>
        <end position="620"/>
    </location>
</feature>
<accession>W3XD83</accession>
<dbReference type="HOGENOM" id="CLU_417434_0_0_1"/>
<dbReference type="InParanoid" id="W3XD83"/>
<gene>
    <name evidence="2" type="ORF">PFICI_05934</name>
</gene>
<proteinExistence type="predicted"/>
<feature type="compositionally biased region" description="Polar residues" evidence="1">
    <location>
        <begin position="287"/>
        <end position="299"/>
    </location>
</feature>
<feature type="region of interest" description="Disordered" evidence="1">
    <location>
        <begin position="87"/>
        <end position="321"/>
    </location>
</feature>
<evidence type="ECO:0000313" key="2">
    <source>
        <dbReference type="EMBL" id="ETS84058.1"/>
    </source>
</evidence>
<sequence length="657" mass="71080">MSAFDELAVPQLRSIAQILDLKPGKKAKKPAILGSINKHLGTGADPKYEEWTCNAALAVAKARGLTVAEQDKNNIEAIAAVMRAADDLQPQTRSKSPIRLDGSSGSSGSSSPATVIHQPHSGSPPSLASEAEAGAGSSSAGAEPAKRGRGNSPSQVGGVDNASDSAQNPNKKPEITAGERPVESDANMSEADAADPAAVQAKTLHDKATDHADKAIKNALKSKSVTNPQESEAALTEAQKEAELAKASAQALNSQKTADQDQKEHANASAAIAAGVTANANAEHQRQPSTEAASEQAGPSQIPAPVEIPGNKGASGVGPLVVARKGGDKEFLSSVKPTNLSRSGQKFLQEAEAFLRAASTGESTVISNFRDTLSPSKPRDASAPSAETTPDKDSEPAKTSEIYVHPPNETKWKASEFSWEDHFESITIVPAPDLNKPNPNRPRLGFTDVGPFTNDPERWVNFADPWTGQRYDGFVLNISKKQQLMVEYGGNSNARQSRGVMLPAPSYRQQRTQFEKWLKKGTVEIQHGHEEDLAGLKFRDLDIDRCIVFEFLTPSEYDLRDADVRVLIRTTLQSEESHNQFYTRSQLERTLGSAMKQWIQENRPTPQHEHAADNKMERKANRGSKRSGKQDHDMSQRLLRLEDNMDRLVKLLMDTHA</sequence>
<organism evidence="2 3">
    <name type="scientific">Pestalotiopsis fici (strain W106-1 / CGMCC3.15140)</name>
    <dbReference type="NCBI Taxonomy" id="1229662"/>
    <lineage>
        <taxon>Eukaryota</taxon>
        <taxon>Fungi</taxon>
        <taxon>Dikarya</taxon>
        <taxon>Ascomycota</taxon>
        <taxon>Pezizomycotina</taxon>
        <taxon>Sordariomycetes</taxon>
        <taxon>Xylariomycetidae</taxon>
        <taxon>Amphisphaeriales</taxon>
        <taxon>Sporocadaceae</taxon>
        <taxon>Pestalotiopsis</taxon>
    </lineage>
</organism>
<feature type="compositionally biased region" description="Low complexity" evidence="1">
    <location>
        <begin position="186"/>
        <end position="201"/>
    </location>
</feature>
<dbReference type="OrthoDB" id="10616277at2759"/>
<protein>
    <submittedName>
        <fullName evidence="2">Uncharacterized protein</fullName>
    </submittedName>
</protein>
<feature type="compositionally biased region" description="Polar residues" evidence="1">
    <location>
        <begin position="366"/>
        <end position="375"/>
    </location>
</feature>
<feature type="compositionally biased region" description="Basic and acidic residues" evidence="1">
    <location>
        <begin position="203"/>
        <end position="216"/>
    </location>
</feature>
<reference evidence="3" key="1">
    <citation type="journal article" date="2015" name="BMC Genomics">
        <title>Genomic and transcriptomic analysis of the endophytic fungus Pestalotiopsis fici reveals its lifestyle and high potential for synthesis of natural products.</title>
        <authorList>
            <person name="Wang X."/>
            <person name="Zhang X."/>
            <person name="Liu L."/>
            <person name="Xiang M."/>
            <person name="Wang W."/>
            <person name="Sun X."/>
            <person name="Che Y."/>
            <person name="Guo L."/>
            <person name="Liu G."/>
            <person name="Guo L."/>
            <person name="Wang C."/>
            <person name="Yin W.B."/>
            <person name="Stadler M."/>
            <person name="Zhang X."/>
            <person name="Liu X."/>
        </authorList>
    </citation>
    <scope>NUCLEOTIDE SEQUENCE [LARGE SCALE GENOMIC DNA]</scope>
    <source>
        <strain evidence="3">W106-1 / CGMCC3.15140</strain>
    </source>
</reference>
<feature type="compositionally biased region" description="Low complexity" evidence="1">
    <location>
        <begin position="267"/>
        <end position="282"/>
    </location>
</feature>
<evidence type="ECO:0000313" key="3">
    <source>
        <dbReference type="Proteomes" id="UP000030651"/>
    </source>
</evidence>
<feature type="compositionally biased region" description="Polar residues" evidence="1">
    <location>
        <begin position="221"/>
        <end position="230"/>
    </location>
</feature>